<feature type="transmembrane region" description="Helical" evidence="1">
    <location>
        <begin position="62"/>
        <end position="80"/>
    </location>
</feature>
<keyword evidence="1" id="KW-1133">Transmembrane helix</keyword>
<dbReference type="Proteomes" id="UP000215215">
    <property type="component" value="Unassembled WGS sequence"/>
</dbReference>
<gene>
    <name evidence="2" type="ORF">CH333_06760</name>
</gene>
<evidence type="ECO:0000256" key="1">
    <source>
        <dbReference type="SAM" id="Phobius"/>
    </source>
</evidence>
<proteinExistence type="predicted"/>
<feature type="transmembrane region" description="Helical" evidence="1">
    <location>
        <begin position="92"/>
        <end position="109"/>
    </location>
</feature>
<evidence type="ECO:0000313" key="3">
    <source>
        <dbReference type="Proteomes" id="UP000215215"/>
    </source>
</evidence>
<protein>
    <recommendedName>
        <fullName evidence="4">DUF2157 domain-containing protein</fullName>
    </recommendedName>
</protein>
<comment type="caution">
    <text evidence="2">The sequence shown here is derived from an EMBL/GenBank/DDBJ whole genome shotgun (WGS) entry which is preliminary data.</text>
</comment>
<feature type="transmembrane region" description="Helical" evidence="1">
    <location>
        <begin position="116"/>
        <end position="134"/>
    </location>
</feature>
<accession>A0A235BRB0</accession>
<feature type="transmembrane region" description="Helical" evidence="1">
    <location>
        <begin position="31"/>
        <end position="50"/>
    </location>
</feature>
<reference evidence="2 3" key="1">
    <citation type="submission" date="2017-07" db="EMBL/GenBank/DDBJ databases">
        <title>Recovery of genomes from metagenomes via a dereplication, aggregation, and scoring strategy.</title>
        <authorList>
            <person name="Sieber C.M."/>
            <person name="Probst A.J."/>
            <person name="Sharrar A."/>
            <person name="Thomas B.C."/>
            <person name="Hess M."/>
            <person name="Tringe S.G."/>
            <person name="Banfield J.F."/>
        </authorList>
    </citation>
    <scope>NUCLEOTIDE SEQUENCE [LARGE SCALE GENOMIC DNA]</scope>
    <source>
        <strain evidence="2">JGI_Cruoil_03_44_89</strain>
    </source>
</reference>
<feature type="transmembrane region" description="Helical" evidence="1">
    <location>
        <begin position="176"/>
        <end position="195"/>
    </location>
</feature>
<organism evidence="2 3">
    <name type="scientific">candidate division WOR-3 bacterium JGI_Cruoil_03_44_89</name>
    <dbReference type="NCBI Taxonomy" id="1973748"/>
    <lineage>
        <taxon>Bacteria</taxon>
        <taxon>Bacteria division WOR-3</taxon>
    </lineage>
</organism>
<keyword evidence="1" id="KW-0472">Membrane</keyword>
<dbReference type="AlphaFoldDB" id="A0A235BRB0"/>
<dbReference type="EMBL" id="NOZQ01000149">
    <property type="protein sequence ID" value="OYD15013.1"/>
    <property type="molecule type" value="Genomic_DNA"/>
</dbReference>
<evidence type="ECO:0000313" key="2">
    <source>
        <dbReference type="EMBL" id="OYD15013.1"/>
    </source>
</evidence>
<keyword evidence="1" id="KW-0812">Transmembrane</keyword>
<feature type="transmembrane region" description="Helical" evidence="1">
    <location>
        <begin position="146"/>
        <end position="164"/>
    </location>
</feature>
<sequence length="205" mass="23536">MGKRGLKTLVLILSVFAGTYGSLVGIYRLENWVVFLFGLVLFFLALWLVLKSIGGLNKRMSNYFGIFAGIFLWAFLGEVVEHMGILEIACWHFFPLLITFTLFTILVAIKGYLPNGLLFSLATLDTIWFLHFIMVNQYELLGRYHFSTYLSCALFLLLSIFFGFRMIKARGISENMAYALGLLLSAWTVLEYIWGWRLIPGPWML</sequence>
<evidence type="ECO:0008006" key="4">
    <source>
        <dbReference type="Google" id="ProtNLM"/>
    </source>
</evidence>
<name>A0A235BRB0_UNCW3</name>